<gene>
    <name evidence="3" type="ORF">Tci_140120</name>
</gene>
<dbReference type="Pfam" id="PF25597">
    <property type="entry name" value="SH3_retrovirus"/>
    <property type="match status" value="1"/>
</dbReference>
<name>A0A699GPK8_TANCI</name>
<dbReference type="InterPro" id="IPR036397">
    <property type="entry name" value="RNaseH_sf"/>
</dbReference>
<feature type="region of interest" description="Disordered" evidence="1">
    <location>
        <begin position="1101"/>
        <end position="1121"/>
    </location>
</feature>
<sequence>MKRVNTFVDMNTEIVEERSKKTQAEVTKGSSKRAGDELEQESSKRQKLEKEDDSTELKRCLEIVHKDDDDVTNKATPLSSKSPTIVDYKIYKEIKKSYFKIIRADGNSQSYLTFRKMFKNFDRENLEVLQYMDISTKDSQSSALETFGFLWSSLYYNTEYGGRLMKDIYLHEVFRYISLMKTKLLIKKLEDQKVNIKFKEGLLRLKDFMELLLLSLPTLLSYGLEQIAVSYRSGLQGKENEVNILKSIDEGPFQIGTFRETLAEGDEVALHLGLERPRVYYDLSPKENDSKEETIHDYYVRFAKLINDMRNIKMTMSKMQLNSKFVNNMLLEWGRFVMAVKLNRGHIARNCTQPKRPQNLKYFKDKMLLMQAQENGWHWMKSSCFLLQADECDAFDSDVDEAPTAQIVFMANLSSADPVYDEAGLSYDSNILSEYVKDNAESVVQNTVSFVPHDAPLIINEMHEQTAQCVSVNAHTKVVDASLTAKLAIYKEQVELSTINHNKSMVEEVTSLKKDFKQKENKYLKEFLDMKALKEKVEDRLFKQDQSLQTVYMLCKPKLHYDEQRKIEIGYKNPLYLSKAKQVQPALYSGQEIVKSNQARVLVHDSEDTLEIAETTRKQMNEKNKRPRVCEPHNYSKENYLAIFRPQKQLTPEQIFWSKDLIKMKVEALKEQTPALRPIKALTVNNREVHLDYLKHLKESIATLREIVEEAQDVRPLDRSLASAFHYTKHSQELLEYAVGTCPKDFNKRDNKHASTPLTRNKQVTFADQCVTCTDASGSKPRSNTKKNRISPAKSVNKKKVEEYPRTNKSSLYHTNRVDSTISSTRTSKKHTHKPKARNTNLEVLNTLHMDLSGPMLVQTINGKKYILVMVDDYSRFTWVKFLRSKDETTKFVIKFLKQIQVSLNKTFQYIRIDNGTEFVNQTLTGYYESDGIFHQKSASRTPQQNSVVKRQNHTLVEAARTMLIFFKASMFLWAAALDLTCLCVFGALCYPTNDSKDLGKLQPTADIGIFVGYAPSRKDYRIYKKRTRRSAPSFLMPGQISSWLVLNSVLAAPYVPPTNKELEILFQLMFDKYLKPPHVERLVSPATAVPVIVISAGTPSSTTIDQDAPSPSHSSSSSTLQSLCSHHGITAGSTSIEDNPLAPVDNDLFVNVFASEPSSEASTSRDVGLAESTHVTQSHHHLEKWSKDHITPCVFGSLTSSINSQCTFCILRVYFKS</sequence>
<feature type="region of interest" description="Disordered" evidence="1">
    <location>
        <begin position="18"/>
        <end position="52"/>
    </location>
</feature>
<evidence type="ECO:0000259" key="2">
    <source>
        <dbReference type="PROSITE" id="PS50994"/>
    </source>
</evidence>
<reference evidence="3" key="1">
    <citation type="journal article" date="2019" name="Sci. Rep.">
        <title>Draft genome of Tanacetum cinerariifolium, the natural source of mosquito coil.</title>
        <authorList>
            <person name="Yamashiro T."/>
            <person name="Shiraishi A."/>
            <person name="Satake H."/>
            <person name="Nakayama K."/>
        </authorList>
    </citation>
    <scope>NUCLEOTIDE SEQUENCE</scope>
</reference>
<dbReference type="EMBL" id="BKCJ010030866">
    <property type="protein sequence ID" value="GEV68143.1"/>
    <property type="molecule type" value="Genomic_DNA"/>
</dbReference>
<dbReference type="GO" id="GO:0015074">
    <property type="term" value="P:DNA integration"/>
    <property type="evidence" value="ECO:0007669"/>
    <property type="project" value="InterPro"/>
</dbReference>
<feature type="compositionally biased region" description="Low complexity" evidence="1">
    <location>
        <begin position="1110"/>
        <end position="1121"/>
    </location>
</feature>
<dbReference type="AlphaFoldDB" id="A0A699GPK8"/>
<feature type="domain" description="Integrase catalytic" evidence="2">
    <location>
        <begin position="831"/>
        <end position="1012"/>
    </location>
</feature>
<comment type="caution">
    <text evidence="3">The sequence shown here is derived from an EMBL/GenBank/DDBJ whole genome shotgun (WGS) entry which is preliminary data.</text>
</comment>
<dbReference type="SUPFAM" id="SSF53098">
    <property type="entry name" value="Ribonuclease H-like"/>
    <property type="match status" value="1"/>
</dbReference>
<accession>A0A699GPK8</accession>
<dbReference type="Gene3D" id="3.30.420.10">
    <property type="entry name" value="Ribonuclease H-like superfamily/Ribonuclease H"/>
    <property type="match status" value="1"/>
</dbReference>
<evidence type="ECO:0000256" key="1">
    <source>
        <dbReference type="SAM" id="MobiDB-lite"/>
    </source>
</evidence>
<dbReference type="InterPro" id="IPR039537">
    <property type="entry name" value="Retrotran_Ty1/copia-like"/>
</dbReference>
<dbReference type="PANTHER" id="PTHR42648">
    <property type="entry name" value="TRANSPOSASE, PUTATIVE-RELATED"/>
    <property type="match status" value="1"/>
</dbReference>
<dbReference type="Pfam" id="PF00665">
    <property type="entry name" value="rve"/>
    <property type="match status" value="1"/>
</dbReference>
<feature type="region of interest" description="Disordered" evidence="1">
    <location>
        <begin position="775"/>
        <end position="809"/>
    </location>
</feature>
<evidence type="ECO:0000313" key="3">
    <source>
        <dbReference type="EMBL" id="GEV68143.1"/>
    </source>
</evidence>
<dbReference type="InterPro" id="IPR057670">
    <property type="entry name" value="SH3_retrovirus"/>
</dbReference>
<dbReference type="GO" id="GO:0003676">
    <property type="term" value="F:nucleic acid binding"/>
    <property type="evidence" value="ECO:0007669"/>
    <property type="project" value="InterPro"/>
</dbReference>
<dbReference type="PROSITE" id="PS50994">
    <property type="entry name" value="INTEGRASE"/>
    <property type="match status" value="1"/>
</dbReference>
<dbReference type="InterPro" id="IPR001584">
    <property type="entry name" value="Integrase_cat-core"/>
</dbReference>
<proteinExistence type="predicted"/>
<dbReference type="InterPro" id="IPR012337">
    <property type="entry name" value="RNaseH-like_sf"/>
</dbReference>
<protein>
    <recommendedName>
        <fullName evidence="2">Integrase catalytic domain-containing protein</fullName>
    </recommendedName>
</protein>
<dbReference type="PANTHER" id="PTHR42648:SF21">
    <property type="entry name" value="CYSTEINE-RICH RLK (RECEPTOR-LIKE PROTEIN KINASE) 8"/>
    <property type="match status" value="1"/>
</dbReference>
<organism evidence="3">
    <name type="scientific">Tanacetum cinerariifolium</name>
    <name type="common">Dalmatian daisy</name>
    <name type="synonym">Chrysanthemum cinerariifolium</name>
    <dbReference type="NCBI Taxonomy" id="118510"/>
    <lineage>
        <taxon>Eukaryota</taxon>
        <taxon>Viridiplantae</taxon>
        <taxon>Streptophyta</taxon>
        <taxon>Embryophyta</taxon>
        <taxon>Tracheophyta</taxon>
        <taxon>Spermatophyta</taxon>
        <taxon>Magnoliopsida</taxon>
        <taxon>eudicotyledons</taxon>
        <taxon>Gunneridae</taxon>
        <taxon>Pentapetalae</taxon>
        <taxon>asterids</taxon>
        <taxon>campanulids</taxon>
        <taxon>Asterales</taxon>
        <taxon>Asteraceae</taxon>
        <taxon>Asteroideae</taxon>
        <taxon>Anthemideae</taxon>
        <taxon>Anthemidinae</taxon>
        <taxon>Tanacetum</taxon>
    </lineage>
</organism>
<feature type="compositionally biased region" description="Basic and acidic residues" evidence="1">
    <location>
        <begin position="33"/>
        <end position="52"/>
    </location>
</feature>